<keyword evidence="2" id="KW-1015">Disulfide bond</keyword>
<dbReference type="PROSITE" id="PS50963">
    <property type="entry name" value="LINK_2"/>
    <property type="match status" value="1"/>
</dbReference>
<dbReference type="InterPro" id="IPR053298">
    <property type="entry name" value="Sushi_domain_protein"/>
</dbReference>
<proteinExistence type="predicted"/>
<evidence type="ECO:0000259" key="7">
    <source>
        <dbReference type="PROSITE" id="PS50963"/>
    </source>
</evidence>
<dbReference type="GO" id="GO:0007155">
    <property type="term" value="P:cell adhesion"/>
    <property type="evidence" value="ECO:0007669"/>
    <property type="project" value="InterPro"/>
</dbReference>
<evidence type="ECO:0000313" key="8">
    <source>
        <dbReference type="Ensembl" id="ENSNBRP00000014481.1"/>
    </source>
</evidence>
<dbReference type="GeneTree" id="ENSGT00390000009163"/>
<dbReference type="InterPro" id="IPR016186">
    <property type="entry name" value="C-type_lectin-like/link_sf"/>
</dbReference>
<dbReference type="SUPFAM" id="SSF57535">
    <property type="entry name" value="Complement control module/SCR domain"/>
    <property type="match status" value="1"/>
</dbReference>
<keyword evidence="1" id="KW-0732">Signal</keyword>
<dbReference type="InterPro" id="IPR016187">
    <property type="entry name" value="CTDL_fold"/>
</dbReference>
<sequence length="551" mass="60843">MLYLEKEFLFVLDLRNSSDLQGFRDAEQACASHRGRLASVEELRHAVVECYFSPCTRGWLYGGSVGTTVCNVVGGVLKAVEVRTENGTEDAAHLDAFCIKDKDEPCGDPPSFPNARLQSHSGSEMGDELLYTCVPGYVMPGGHTAFSLLCDSCGEWYGLVQICVKGKRLLWSELDSLCLNRLSVVSWDGNGVTEVAEGSEIFEGALVKREQNEERAGEDLVGPRTWQQERTEVAKIDTVEATEAPVSLLSQKHMFWFPSETFQEEGPQVFINPATQTKQRTSVDRSEESIEHTNDSRRHVVFSVVADKHQNVTQRGAEGKSATDDTWLDGYPVVFGNGDSVTEKVKPEDKDRRRFFKTTPRPTEVEIRRPYTSSPKEQESLTTVREFELGVLEEVRPDSIGTPAPDLLEPSDSPSYSETGDYSTQQAVPTDSWMADLTDHPFLDHGPSPPVHKDGFVLNLPGETGERGEQEGEMGETICVDDACPPLPPSSSGRGPTVAAIVVAICVIATAVIVAVWCYRRQQQKSSAYEMNGKGQSQARHGQQIEMQQKV</sequence>
<dbReference type="PANTHER" id="PTHR32493:SF0">
    <property type="entry name" value="SUSHI DOMAIN-CONTAINING PROTEIN 5"/>
    <property type="match status" value="1"/>
</dbReference>
<dbReference type="InterPro" id="IPR000538">
    <property type="entry name" value="Link_dom"/>
</dbReference>
<reference evidence="8" key="2">
    <citation type="submission" date="2025-09" db="UniProtKB">
        <authorList>
            <consortium name="Ensembl"/>
        </authorList>
    </citation>
    <scope>IDENTIFICATION</scope>
</reference>
<dbReference type="CDD" id="cd00033">
    <property type="entry name" value="CCP"/>
    <property type="match status" value="1"/>
</dbReference>
<feature type="domain" description="Link" evidence="7">
    <location>
        <begin position="8"/>
        <end position="100"/>
    </location>
</feature>
<dbReference type="Proteomes" id="UP000261580">
    <property type="component" value="Unassembled WGS sequence"/>
</dbReference>
<evidence type="ECO:0000256" key="3">
    <source>
        <dbReference type="PROSITE-ProRule" id="PRU00302"/>
    </source>
</evidence>
<comment type="caution">
    <text evidence="3">Lacks conserved residue(s) required for the propagation of feature annotation.</text>
</comment>
<dbReference type="SUPFAM" id="SSF56436">
    <property type="entry name" value="C-type lectin-like"/>
    <property type="match status" value="1"/>
</dbReference>
<dbReference type="Gene3D" id="3.10.100.10">
    <property type="entry name" value="Mannose-Binding Protein A, subunit A"/>
    <property type="match status" value="1"/>
</dbReference>
<dbReference type="SMART" id="SM00032">
    <property type="entry name" value="CCP"/>
    <property type="match status" value="1"/>
</dbReference>
<feature type="domain" description="Sushi" evidence="6">
    <location>
        <begin position="104"/>
        <end position="165"/>
    </location>
</feature>
<feature type="compositionally biased region" description="Polar residues" evidence="4">
    <location>
        <begin position="412"/>
        <end position="426"/>
    </location>
</feature>
<dbReference type="AlphaFoldDB" id="A0A3Q4GYW1"/>
<reference evidence="8" key="1">
    <citation type="submission" date="2025-08" db="UniProtKB">
        <authorList>
            <consortium name="Ensembl"/>
        </authorList>
    </citation>
    <scope>IDENTIFICATION</scope>
</reference>
<organism evidence="8 9">
    <name type="scientific">Neolamprologus brichardi</name>
    <name type="common">Fairy cichlid</name>
    <name type="synonym">Lamprologus brichardi</name>
    <dbReference type="NCBI Taxonomy" id="32507"/>
    <lineage>
        <taxon>Eukaryota</taxon>
        <taxon>Metazoa</taxon>
        <taxon>Chordata</taxon>
        <taxon>Craniata</taxon>
        <taxon>Vertebrata</taxon>
        <taxon>Euteleostomi</taxon>
        <taxon>Actinopterygii</taxon>
        <taxon>Neopterygii</taxon>
        <taxon>Teleostei</taxon>
        <taxon>Neoteleostei</taxon>
        <taxon>Acanthomorphata</taxon>
        <taxon>Ovalentaria</taxon>
        <taxon>Cichlomorphae</taxon>
        <taxon>Cichliformes</taxon>
        <taxon>Cichlidae</taxon>
        <taxon>African cichlids</taxon>
        <taxon>Pseudocrenilabrinae</taxon>
        <taxon>Lamprologini</taxon>
        <taxon>Neolamprologus</taxon>
    </lineage>
</organism>
<evidence type="ECO:0000256" key="2">
    <source>
        <dbReference type="ARBA" id="ARBA00023157"/>
    </source>
</evidence>
<dbReference type="PANTHER" id="PTHR32493">
    <property type="entry name" value="SUSHI DOMAIN-CONTAINING PROTEIN 5"/>
    <property type="match status" value="1"/>
</dbReference>
<evidence type="ECO:0000256" key="4">
    <source>
        <dbReference type="SAM" id="MobiDB-lite"/>
    </source>
</evidence>
<keyword evidence="5" id="KW-1133">Transmembrane helix</keyword>
<evidence type="ECO:0000256" key="1">
    <source>
        <dbReference type="ARBA" id="ARBA00022729"/>
    </source>
</evidence>
<feature type="region of interest" description="Disordered" evidence="4">
    <location>
        <begin position="530"/>
        <end position="551"/>
    </location>
</feature>
<dbReference type="Pfam" id="PF00084">
    <property type="entry name" value="Sushi"/>
    <property type="match status" value="1"/>
</dbReference>
<evidence type="ECO:0000256" key="5">
    <source>
        <dbReference type="SAM" id="Phobius"/>
    </source>
</evidence>
<dbReference type="SMART" id="SM00445">
    <property type="entry name" value="LINK"/>
    <property type="match status" value="1"/>
</dbReference>
<dbReference type="GO" id="GO:0007219">
    <property type="term" value="P:Notch signaling pathway"/>
    <property type="evidence" value="ECO:0007669"/>
    <property type="project" value="TreeGrafter"/>
</dbReference>
<keyword evidence="5" id="KW-0472">Membrane</keyword>
<dbReference type="InterPro" id="IPR035976">
    <property type="entry name" value="Sushi/SCR/CCP_sf"/>
</dbReference>
<dbReference type="STRING" id="32507.ENSNBRP00000014481"/>
<keyword evidence="5" id="KW-0812">Transmembrane</keyword>
<feature type="transmembrane region" description="Helical" evidence="5">
    <location>
        <begin position="498"/>
        <end position="519"/>
    </location>
</feature>
<dbReference type="GO" id="GO:0005540">
    <property type="term" value="F:hyaluronic acid binding"/>
    <property type="evidence" value="ECO:0007669"/>
    <property type="project" value="InterPro"/>
</dbReference>
<evidence type="ECO:0000259" key="6">
    <source>
        <dbReference type="PROSITE" id="PS50923"/>
    </source>
</evidence>
<protein>
    <submittedName>
        <fullName evidence="8">Sushi domain containing 5</fullName>
    </submittedName>
</protein>
<dbReference type="Ensembl" id="ENSNBRT00000014871.1">
    <property type="protein sequence ID" value="ENSNBRP00000014481.1"/>
    <property type="gene ID" value="ENSNBRG00000011187.1"/>
</dbReference>
<dbReference type="PROSITE" id="PS50923">
    <property type="entry name" value="SUSHI"/>
    <property type="match status" value="1"/>
</dbReference>
<keyword evidence="3" id="KW-0768">Sushi</keyword>
<evidence type="ECO:0000313" key="9">
    <source>
        <dbReference type="Proteomes" id="UP000261580"/>
    </source>
</evidence>
<dbReference type="Gene3D" id="2.10.70.10">
    <property type="entry name" value="Complement Module, domain 1"/>
    <property type="match status" value="1"/>
</dbReference>
<dbReference type="OMA" id="YGQVQAC"/>
<accession>A0A3Q4GYW1</accession>
<name>A0A3Q4GYW1_NEOBR</name>
<dbReference type="Bgee" id="ENSNBRG00000011187">
    <property type="expression patterns" value="Expressed in brain"/>
</dbReference>
<dbReference type="Pfam" id="PF00193">
    <property type="entry name" value="Xlink"/>
    <property type="match status" value="1"/>
</dbReference>
<keyword evidence="9" id="KW-1185">Reference proteome</keyword>
<feature type="region of interest" description="Disordered" evidence="4">
    <location>
        <begin position="395"/>
        <end position="426"/>
    </location>
</feature>
<dbReference type="InterPro" id="IPR000436">
    <property type="entry name" value="Sushi_SCR_CCP_dom"/>
</dbReference>